<dbReference type="AlphaFoldDB" id="A0AAV7VNF6"/>
<gene>
    <name evidence="2" type="ORF">NDU88_005907</name>
</gene>
<proteinExistence type="predicted"/>
<evidence type="ECO:0000313" key="3">
    <source>
        <dbReference type="Proteomes" id="UP001066276"/>
    </source>
</evidence>
<name>A0AAV7VNF6_PLEWA</name>
<dbReference type="EMBL" id="JANPWB010000003">
    <property type="protein sequence ID" value="KAJ1202105.1"/>
    <property type="molecule type" value="Genomic_DNA"/>
</dbReference>
<reference evidence="2" key="1">
    <citation type="journal article" date="2022" name="bioRxiv">
        <title>Sequencing and chromosome-scale assembly of the giantPleurodeles waltlgenome.</title>
        <authorList>
            <person name="Brown T."/>
            <person name="Elewa A."/>
            <person name="Iarovenko S."/>
            <person name="Subramanian E."/>
            <person name="Araus A.J."/>
            <person name="Petzold A."/>
            <person name="Susuki M."/>
            <person name="Suzuki K.-i.T."/>
            <person name="Hayashi T."/>
            <person name="Toyoda A."/>
            <person name="Oliveira C."/>
            <person name="Osipova E."/>
            <person name="Leigh N.D."/>
            <person name="Simon A."/>
            <person name="Yun M.H."/>
        </authorList>
    </citation>
    <scope>NUCLEOTIDE SEQUENCE</scope>
    <source>
        <strain evidence="2">20211129_DDA</strain>
        <tissue evidence="2">Liver</tissue>
    </source>
</reference>
<organism evidence="2 3">
    <name type="scientific">Pleurodeles waltl</name>
    <name type="common">Iberian ribbed newt</name>
    <dbReference type="NCBI Taxonomy" id="8319"/>
    <lineage>
        <taxon>Eukaryota</taxon>
        <taxon>Metazoa</taxon>
        <taxon>Chordata</taxon>
        <taxon>Craniata</taxon>
        <taxon>Vertebrata</taxon>
        <taxon>Euteleostomi</taxon>
        <taxon>Amphibia</taxon>
        <taxon>Batrachia</taxon>
        <taxon>Caudata</taxon>
        <taxon>Salamandroidea</taxon>
        <taxon>Salamandridae</taxon>
        <taxon>Pleurodelinae</taxon>
        <taxon>Pleurodeles</taxon>
    </lineage>
</organism>
<evidence type="ECO:0000313" key="2">
    <source>
        <dbReference type="EMBL" id="KAJ1202105.1"/>
    </source>
</evidence>
<feature type="compositionally biased region" description="Basic and acidic residues" evidence="1">
    <location>
        <begin position="17"/>
        <end position="37"/>
    </location>
</feature>
<comment type="caution">
    <text evidence="2">The sequence shown here is derived from an EMBL/GenBank/DDBJ whole genome shotgun (WGS) entry which is preliminary data.</text>
</comment>
<evidence type="ECO:0000256" key="1">
    <source>
        <dbReference type="SAM" id="MobiDB-lite"/>
    </source>
</evidence>
<protein>
    <submittedName>
        <fullName evidence="2">Uncharacterized protein</fullName>
    </submittedName>
</protein>
<accession>A0AAV7VNF6</accession>
<feature type="compositionally biased region" description="Gly residues" evidence="1">
    <location>
        <begin position="63"/>
        <end position="73"/>
    </location>
</feature>
<sequence>MIEGGARTSRGYGGLSEAREDPKEREERKEREGRNRVDLGAAKANTCQPKSGGSSGERATGCGRAGEGVGVGG</sequence>
<feature type="region of interest" description="Disordered" evidence="1">
    <location>
        <begin position="1"/>
        <end position="73"/>
    </location>
</feature>
<keyword evidence="3" id="KW-1185">Reference proteome</keyword>
<dbReference type="Proteomes" id="UP001066276">
    <property type="component" value="Chromosome 2_1"/>
</dbReference>